<name>M5U5G9_9BACT</name>
<dbReference type="Gene3D" id="2.40.128.270">
    <property type="match status" value="1"/>
</dbReference>
<dbReference type="InterPro" id="IPR038670">
    <property type="entry name" value="HslJ-like_sf"/>
</dbReference>
<dbReference type="PANTHER" id="PTHR35535">
    <property type="entry name" value="HEAT SHOCK PROTEIN HSLJ"/>
    <property type="match status" value="1"/>
</dbReference>
<dbReference type="SUPFAM" id="SSF56784">
    <property type="entry name" value="HAD-like"/>
    <property type="match status" value="1"/>
</dbReference>
<evidence type="ECO:0000313" key="2">
    <source>
        <dbReference type="EMBL" id="EMI56690.1"/>
    </source>
</evidence>
<dbReference type="Pfam" id="PF03724">
    <property type="entry name" value="META"/>
    <property type="match status" value="1"/>
</dbReference>
<keyword evidence="3" id="KW-1185">Reference proteome</keyword>
<gene>
    <name evidence="2" type="ORF">RSSM_01872</name>
</gene>
<organism evidence="2 3">
    <name type="scientific">Rhodopirellula sallentina SM41</name>
    <dbReference type="NCBI Taxonomy" id="1263870"/>
    <lineage>
        <taxon>Bacteria</taxon>
        <taxon>Pseudomonadati</taxon>
        <taxon>Planctomycetota</taxon>
        <taxon>Planctomycetia</taxon>
        <taxon>Pirellulales</taxon>
        <taxon>Pirellulaceae</taxon>
        <taxon>Rhodopirellula</taxon>
    </lineage>
</organism>
<sequence>MKRRSVLGGVFAEPRCGPNSCLARTLLIDCFGGDVAERQLKKDSMAKDGDEESVEVSLLRRVQRLSCRPVAAYPRSWSQAVKKRLNVLVMSSLAILLSVNATMARASDPLPTWNEGDVKESIVAFVKKVSDKGSPDYVEPSERIAVFDNDGTLWCEAPLPFQAAFAFDEVKRRAPNEPSFAADPMVQAALAGRIDELLQGKHHDGLIQVLGLTHAGMTTDDFRERVNRWTETASHPRFQCRYLELTYQPMQELLDYLRDNQFECFIVSGGGADFMRVWSERVYGIVPQNVVGSMAQPRFENRDGVPVLVKTMDNLFVDDKEGKPVGIHQFIGRRPIACFGNSDGDQAMLEYTTIGNPNPSFGLIVHHTDAEREYAYDAKPPASGKLTTALEVAPQHGWTVVDMKRDWNRMWFDLSERVSSSKPQTLFGNWLAEDIMGNGVIDRAQTTLEVTADGSVSGSTAVNRYRGQATIDGNAITFGPLISTRRAGPPAMMNQESRFTEALSQVTGYRIDSDGLLYLTDGDGNDILRFSRLAD</sequence>
<comment type="caution">
    <text evidence="2">The sequence shown here is derived from an EMBL/GenBank/DDBJ whole genome shotgun (WGS) entry which is preliminary data.</text>
</comment>
<dbReference type="InterPro" id="IPR036412">
    <property type="entry name" value="HAD-like_sf"/>
</dbReference>
<evidence type="ECO:0000313" key="3">
    <source>
        <dbReference type="Proteomes" id="UP000011885"/>
    </source>
</evidence>
<dbReference type="Proteomes" id="UP000011885">
    <property type="component" value="Unassembled WGS sequence"/>
</dbReference>
<accession>M5U5G9</accession>
<dbReference type="InterPro" id="IPR023214">
    <property type="entry name" value="HAD_sf"/>
</dbReference>
<evidence type="ECO:0000259" key="1">
    <source>
        <dbReference type="Pfam" id="PF03724"/>
    </source>
</evidence>
<dbReference type="Pfam" id="PF12710">
    <property type="entry name" value="HAD"/>
    <property type="match status" value="1"/>
</dbReference>
<protein>
    <submittedName>
        <fullName evidence="2">Nonspecific acid phosphatase</fullName>
    </submittedName>
</protein>
<dbReference type="AlphaFoldDB" id="M5U5G9"/>
<dbReference type="PATRIC" id="fig|1263870.3.peg.2000"/>
<feature type="domain" description="DUF306" evidence="1">
    <location>
        <begin position="424"/>
        <end position="530"/>
    </location>
</feature>
<reference evidence="2 3" key="1">
    <citation type="journal article" date="2013" name="Mar. Genomics">
        <title>Expression of sulfatases in Rhodopirellula baltica and the diversity of sulfatases in the genus Rhodopirellula.</title>
        <authorList>
            <person name="Wegner C.E."/>
            <person name="Richter-Heitmann T."/>
            <person name="Klindworth A."/>
            <person name="Klockow C."/>
            <person name="Richter M."/>
            <person name="Achstetter T."/>
            <person name="Glockner F.O."/>
            <person name="Harder J."/>
        </authorList>
    </citation>
    <scope>NUCLEOTIDE SEQUENCE [LARGE SCALE GENOMIC DNA]</scope>
    <source>
        <strain evidence="2 3">SM41</strain>
    </source>
</reference>
<dbReference type="PANTHER" id="PTHR35535:SF1">
    <property type="entry name" value="HEAT SHOCK PROTEIN HSLJ"/>
    <property type="match status" value="1"/>
</dbReference>
<proteinExistence type="predicted"/>
<dbReference type="Gene3D" id="3.40.50.1000">
    <property type="entry name" value="HAD superfamily/HAD-like"/>
    <property type="match status" value="1"/>
</dbReference>
<dbReference type="InterPro" id="IPR053147">
    <property type="entry name" value="Hsp_HslJ-like"/>
</dbReference>
<dbReference type="InterPro" id="IPR005184">
    <property type="entry name" value="DUF306_Meta_HslJ"/>
</dbReference>
<dbReference type="EMBL" id="ANOH01000132">
    <property type="protein sequence ID" value="EMI56690.1"/>
    <property type="molecule type" value="Genomic_DNA"/>
</dbReference>